<dbReference type="InterPro" id="IPR005107">
    <property type="entry name" value="CO_DH_flav_C"/>
</dbReference>
<dbReference type="Pfam" id="PF00941">
    <property type="entry name" value="FAD_binding_5"/>
    <property type="match status" value="1"/>
</dbReference>
<keyword evidence="2" id="KW-0274">FAD</keyword>
<dbReference type="PANTHER" id="PTHR42659:SF2">
    <property type="entry name" value="XANTHINE DEHYDROGENASE SUBUNIT C-RELATED"/>
    <property type="match status" value="1"/>
</dbReference>
<dbReference type="InterPro" id="IPR016166">
    <property type="entry name" value="FAD-bd_PCMH"/>
</dbReference>
<name>A0A382HWV0_9ZZZZ</name>
<organism evidence="5">
    <name type="scientific">marine metagenome</name>
    <dbReference type="NCBI Taxonomy" id="408172"/>
    <lineage>
        <taxon>unclassified sequences</taxon>
        <taxon>metagenomes</taxon>
        <taxon>ecological metagenomes</taxon>
    </lineage>
</organism>
<dbReference type="SUPFAM" id="SSF55447">
    <property type="entry name" value="CO dehydrogenase flavoprotein C-terminal domain-like"/>
    <property type="match status" value="1"/>
</dbReference>
<keyword evidence="3" id="KW-0560">Oxidoreductase</keyword>
<keyword evidence="1" id="KW-0285">Flavoprotein</keyword>
<protein>
    <recommendedName>
        <fullName evidence="4">FAD-binding PCMH-type domain-containing protein</fullName>
    </recommendedName>
</protein>
<dbReference type="GO" id="GO:0016491">
    <property type="term" value="F:oxidoreductase activity"/>
    <property type="evidence" value="ECO:0007669"/>
    <property type="project" value="UniProtKB-KW"/>
</dbReference>
<accession>A0A382HWV0</accession>
<dbReference type="GO" id="GO:0071949">
    <property type="term" value="F:FAD binding"/>
    <property type="evidence" value="ECO:0007669"/>
    <property type="project" value="InterPro"/>
</dbReference>
<gene>
    <name evidence="5" type="ORF">METZ01_LOCUS244231</name>
</gene>
<reference evidence="5" key="1">
    <citation type="submission" date="2018-05" db="EMBL/GenBank/DDBJ databases">
        <authorList>
            <person name="Lanie J.A."/>
            <person name="Ng W.-L."/>
            <person name="Kazmierczak K.M."/>
            <person name="Andrzejewski T.M."/>
            <person name="Davidsen T.M."/>
            <person name="Wayne K.J."/>
            <person name="Tettelin H."/>
            <person name="Glass J.I."/>
            <person name="Rusch D."/>
            <person name="Podicherti R."/>
            <person name="Tsui H.-C.T."/>
            <person name="Winkler M.E."/>
        </authorList>
    </citation>
    <scope>NUCLEOTIDE SEQUENCE</scope>
</reference>
<feature type="domain" description="FAD-binding PCMH-type" evidence="4">
    <location>
        <begin position="1"/>
        <end position="137"/>
    </location>
</feature>
<proteinExistence type="predicted"/>
<evidence type="ECO:0000256" key="3">
    <source>
        <dbReference type="ARBA" id="ARBA00023002"/>
    </source>
</evidence>
<dbReference type="EMBL" id="UINC01063593">
    <property type="protein sequence ID" value="SVB91377.1"/>
    <property type="molecule type" value="Genomic_DNA"/>
</dbReference>
<dbReference type="InterPro" id="IPR016169">
    <property type="entry name" value="FAD-bd_PCMH_sub2"/>
</dbReference>
<dbReference type="Gene3D" id="3.30.465.10">
    <property type="match status" value="1"/>
</dbReference>
<dbReference type="SUPFAM" id="SSF56176">
    <property type="entry name" value="FAD-binding/transporter-associated domain-like"/>
    <property type="match status" value="1"/>
</dbReference>
<dbReference type="PROSITE" id="PS51387">
    <property type="entry name" value="FAD_PCMH"/>
    <property type="match status" value="1"/>
</dbReference>
<evidence type="ECO:0000256" key="2">
    <source>
        <dbReference type="ARBA" id="ARBA00022827"/>
    </source>
</evidence>
<dbReference type="AlphaFoldDB" id="A0A382HWV0"/>
<feature type="non-terminal residue" evidence="5">
    <location>
        <position position="204"/>
    </location>
</feature>
<dbReference type="PANTHER" id="PTHR42659">
    <property type="entry name" value="XANTHINE DEHYDROGENASE SUBUNIT C-RELATED"/>
    <property type="match status" value="1"/>
</dbReference>
<dbReference type="FunFam" id="3.30.465.10:FF:000017">
    <property type="entry name" value="Xanthine dehydrogenase, FAD binding subunit"/>
    <property type="match status" value="1"/>
</dbReference>
<dbReference type="Pfam" id="PF03450">
    <property type="entry name" value="CO_deh_flav_C"/>
    <property type="match status" value="1"/>
</dbReference>
<dbReference type="InterPro" id="IPR002346">
    <property type="entry name" value="Mopterin_DH_FAD-bd"/>
</dbReference>
<dbReference type="Gene3D" id="3.30.390.50">
    <property type="entry name" value="CO dehydrogenase flavoprotein, C-terminal domain"/>
    <property type="match status" value="1"/>
</dbReference>
<sequence>MKLRLSEPEILIDIASIPELHGITANENVITIGATTTHTEIASSNLLQQKAKILAETAGGIGDVQVRNHGTIGGSLSHADPAADFPAVMIALNAKIVIIGPNGERRVNAEDFFQDFLTVDIASNEILIAVEFEENSIAAYAKLPQRASRYALVGIAVSLAITNQECTTARVAITGASSHAKRLPAVENVLVNNVLNPETIAAAS</sequence>
<evidence type="ECO:0000259" key="4">
    <source>
        <dbReference type="PROSITE" id="PS51387"/>
    </source>
</evidence>
<dbReference type="InterPro" id="IPR036683">
    <property type="entry name" value="CO_DH_flav_C_dom_sf"/>
</dbReference>
<evidence type="ECO:0000256" key="1">
    <source>
        <dbReference type="ARBA" id="ARBA00022630"/>
    </source>
</evidence>
<dbReference type="InterPro" id="IPR036318">
    <property type="entry name" value="FAD-bd_PCMH-like_sf"/>
</dbReference>
<dbReference type="InterPro" id="IPR051312">
    <property type="entry name" value="Diverse_Substr_Oxidored"/>
</dbReference>
<evidence type="ECO:0000313" key="5">
    <source>
        <dbReference type="EMBL" id="SVB91377.1"/>
    </source>
</evidence>